<dbReference type="OrthoDB" id="9908992at2"/>
<evidence type="ECO:0000313" key="3">
    <source>
        <dbReference type="Proteomes" id="UP000254701"/>
    </source>
</evidence>
<accession>A0A380WMZ8</accession>
<keyword evidence="1" id="KW-0472">Membrane</keyword>
<protein>
    <submittedName>
        <fullName evidence="2">Uncharacterized protein</fullName>
    </submittedName>
</protein>
<reference evidence="2 3" key="1">
    <citation type="submission" date="2018-06" db="EMBL/GenBank/DDBJ databases">
        <authorList>
            <consortium name="Pathogen Informatics"/>
            <person name="Doyle S."/>
        </authorList>
    </citation>
    <scope>NUCLEOTIDE SEQUENCE [LARGE SCALE GENOMIC DNA]</scope>
    <source>
        <strain evidence="2 3">NCTC10684</strain>
    </source>
</reference>
<evidence type="ECO:0000256" key="1">
    <source>
        <dbReference type="SAM" id="Phobius"/>
    </source>
</evidence>
<evidence type="ECO:0000313" key="2">
    <source>
        <dbReference type="EMBL" id="SUU90383.1"/>
    </source>
</evidence>
<dbReference type="AlphaFoldDB" id="A0A380WMZ8"/>
<dbReference type="EMBL" id="UFSM01000001">
    <property type="protein sequence ID" value="SUU90383.1"/>
    <property type="molecule type" value="Genomic_DNA"/>
</dbReference>
<feature type="transmembrane region" description="Helical" evidence="1">
    <location>
        <begin position="41"/>
        <end position="62"/>
    </location>
</feature>
<proteinExistence type="predicted"/>
<sequence>MWLSVIDHGLQWYDRLQVFSSGDPFERFVPQRVSTSGIETVAAIFMVVSIIGSAAAILAKIVL</sequence>
<keyword evidence="1" id="KW-1133">Transmembrane helix</keyword>
<keyword evidence="1" id="KW-0812">Transmembrane</keyword>
<name>A0A380WMZ8_AMIAI</name>
<dbReference type="Proteomes" id="UP000254701">
    <property type="component" value="Unassembled WGS sequence"/>
</dbReference>
<organism evidence="2 3">
    <name type="scientific">Aminobacter aminovorans</name>
    <name type="common">Chelatobacter heintzii</name>
    <dbReference type="NCBI Taxonomy" id="83263"/>
    <lineage>
        <taxon>Bacteria</taxon>
        <taxon>Pseudomonadati</taxon>
        <taxon>Pseudomonadota</taxon>
        <taxon>Alphaproteobacteria</taxon>
        <taxon>Hyphomicrobiales</taxon>
        <taxon>Phyllobacteriaceae</taxon>
        <taxon>Aminobacter</taxon>
    </lineage>
</organism>
<dbReference type="RefSeq" id="WP_115732385.1">
    <property type="nucleotide sequence ID" value="NZ_BAAAVY010000002.1"/>
</dbReference>
<gene>
    <name evidence="2" type="ORF">NCTC10684_03639</name>
</gene>